<evidence type="ECO:0000259" key="13">
    <source>
        <dbReference type="Pfam" id="PF23256"/>
    </source>
</evidence>
<dbReference type="Proteomes" id="UP001443914">
    <property type="component" value="Unassembled WGS sequence"/>
</dbReference>
<evidence type="ECO:0008006" key="17">
    <source>
        <dbReference type="Google" id="ProtNLM"/>
    </source>
</evidence>
<feature type="compositionally biased region" description="Low complexity" evidence="10">
    <location>
        <begin position="814"/>
        <end position="828"/>
    </location>
</feature>
<evidence type="ECO:0000259" key="14">
    <source>
        <dbReference type="Pfam" id="PF23259"/>
    </source>
</evidence>
<feature type="transmembrane region" description="Helical" evidence="11">
    <location>
        <begin position="428"/>
        <end position="448"/>
    </location>
</feature>
<keyword evidence="6 11" id="KW-1133">Transmembrane helix</keyword>
<accession>A0AAW1M7Y2</accession>
<feature type="transmembrane region" description="Helical" evidence="11">
    <location>
        <begin position="366"/>
        <end position="389"/>
    </location>
</feature>
<keyword evidence="4 11" id="KW-0812">Transmembrane</keyword>
<feature type="region of interest" description="Disordered" evidence="10">
    <location>
        <begin position="809"/>
        <end position="828"/>
    </location>
</feature>
<keyword evidence="16" id="KW-1185">Reference proteome</keyword>
<evidence type="ECO:0000256" key="2">
    <source>
        <dbReference type="ARBA" id="ARBA00022448"/>
    </source>
</evidence>
<feature type="transmembrane region" description="Helical" evidence="11">
    <location>
        <begin position="202"/>
        <end position="225"/>
    </location>
</feature>
<comment type="caution">
    <text evidence="15">The sequence shown here is derived from an EMBL/GenBank/DDBJ whole genome shotgun (WGS) entry which is preliminary data.</text>
</comment>
<evidence type="ECO:0000313" key="15">
    <source>
        <dbReference type="EMBL" id="KAK9742294.1"/>
    </source>
</evidence>
<feature type="transmembrane region" description="Helical" evidence="11">
    <location>
        <begin position="132"/>
        <end position="158"/>
    </location>
</feature>
<evidence type="ECO:0000256" key="7">
    <source>
        <dbReference type="ARBA" id="ARBA00023065"/>
    </source>
</evidence>
<dbReference type="GO" id="GO:0016020">
    <property type="term" value="C:membrane"/>
    <property type="evidence" value="ECO:0007669"/>
    <property type="project" value="UniProtKB-SubCell"/>
</dbReference>
<feature type="transmembrane region" description="Helical" evidence="11">
    <location>
        <begin position="395"/>
        <end position="416"/>
    </location>
</feature>
<evidence type="ECO:0000256" key="5">
    <source>
        <dbReference type="ARBA" id="ARBA00022958"/>
    </source>
</evidence>
<feature type="domain" description="Cation/H(+) antiporter central" evidence="13">
    <location>
        <begin position="506"/>
        <end position="626"/>
    </location>
</feature>
<dbReference type="Pfam" id="PF23259">
    <property type="entry name" value="CHX17_C"/>
    <property type="match status" value="1"/>
</dbReference>
<proteinExistence type="inferred from homology"/>
<evidence type="ECO:0000256" key="6">
    <source>
        <dbReference type="ARBA" id="ARBA00022989"/>
    </source>
</evidence>
<keyword evidence="5" id="KW-0630">Potassium</keyword>
<dbReference type="GO" id="GO:0006885">
    <property type="term" value="P:regulation of pH"/>
    <property type="evidence" value="ECO:0007669"/>
    <property type="project" value="TreeGrafter"/>
</dbReference>
<evidence type="ECO:0000256" key="11">
    <source>
        <dbReference type="SAM" id="Phobius"/>
    </source>
</evidence>
<dbReference type="PANTHER" id="PTHR32468">
    <property type="entry name" value="CATION/H + ANTIPORTER"/>
    <property type="match status" value="1"/>
</dbReference>
<keyword evidence="8 11" id="KW-0472">Membrane</keyword>
<dbReference type="Pfam" id="PF23256">
    <property type="entry name" value="CHX17_2nd"/>
    <property type="match status" value="1"/>
</dbReference>
<dbReference type="AlphaFoldDB" id="A0AAW1M7Y2"/>
<evidence type="ECO:0000256" key="10">
    <source>
        <dbReference type="SAM" id="MobiDB-lite"/>
    </source>
</evidence>
<dbReference type="Gene3D" id="1.20.1530.20">
    <property type="match status" value="1"/>
</dbReference>
<feature type="transmembrane region" description="Helical" evidence="11">
    <location>
        <begin position="99"/>
        <end position="120"/>
    </location>
</feature>
<feature type="domain" description="Cation/H+ exchanger transmembrane" evidence="12">
    <location>
        <begin position="51"/>
        <end position="443"/>
    </location>
</feature>
<dbReference type="GO" id="GO:0015297">
    <property type="term" value="F:antiporter activity"/>
    <property type="evidence" value="ECO:0007669"/>
    <property type="project" value="InterPro"/>
</dbReference>
<dbReference type="GO" id="GO:1902600">
    <property type="term" value="P:proton transmembrane transport"/>
    <property type="evidence" value="ECO:0007669"/>
    <property type="project" value="InterPro"/>
</dbReference>
<dbReference type="InterPro" id="IPR057290">
    <property type="entry name" value="CHX17_C"/>
</dbReference>
<sequence>MEGMRIRMDGLKNRTVICHDPTKITSEGAWNGRNPLTATVPLLMTQLTLITLTSKFFEVLLRPLGQCSVVAQIIGGVVLGPSALGQAPKIAVALFPRRGHIIIETVATFGLTIFLFSMGVKMDSSLMFRPERAALTIGISLFVFTLVLPMVLVIILLANVDFDPEFKKSLPVLVSSQSLVAFPAIACVLAELRIFNTEVGRLAVAVSMFYDLLAMGTCAFGFAFLETLGQGMTNAVAAVFSVVGLILGLVIVVRLVLLRFLVSSKSTALENSSTSSTGPRSTRVHMTAIILLLLVSTFVSEAIGQHYFLGPMMLGLIVPNASPLGAAVVSKLDTFVSHLLYPTFLAISGLKADIFSVGFQQTWKTAAIVCAGVVCKIAAVLIPAVHGNIPFQEALVLSLVMNARGINELVIYNLVLEDKKISKEEFTLLVFSTVLVTAIITPFIKLLYNPSRKYSTMRRMTIQHHKKDTELRIVACIHQQDEIPTLVNLLEATGASQESPISVMVVVLVEVVGSSGPMLLSYRPHRNLEPTSSTNSHISNAFQQFERQNAGNVSVQVYTNMSHFGAMHDDISRLAADKRASFLILPFHKQWAIDGAVESVNRSIQAMNLKLMEWAPCSLGILIDRGPVRGSLTILNTRSVCRIAVLFIGGSDDVESLALGARMVRHERVEVTVIRFLLLGRDNSRDRKHGSETIADYRRASAGNERFKYVEELVKDGVGLAESIRGMDNIYDIIIVGKNHQNSPILFGLHEWSECPELGVIGDLLASPDAETTASVLVVQQQHMPGKTSAIAFLQNDRDMFIHDEPSIDETRSNRASSVSISIDSNSR</sequence>
<evidence type="ECO:0000256" key="3">
    <source>
        <dbReference type="ARBA" id="ARBA00022538"/>
    </source>
</evidence>
<keyword evidence="3" id="KW-0633">Potassium transport</keyword>
<reference evidence="15" key="1">
    <citation type="submission" date="2024-03" db="EMBL/GenBank/DDBJ databases">
        <title>WGS assembly of Saponaria officinalis var. Norfolk2.</title>
        <authorList>
            <person name="Jenkins J."/>
            <person name="Shu S."/>
            <person name="Grimwood J."/>
            <person name="Barry K."/>
            <person name="Goodstein D."/>
            <person name="Schmutz J."/>
            <person name="Leebens-Mack J."/>
            <person name="Osbourn A."/>
        </authorList>
    </citation>
    <scope>NUCLEOTIDE SEQUENCE [LARGE SCALE GENOMIC DNA]</scope>
    <source>
        <strain evidence="15">JIC</strain>
    </source>
</reference>
<keyword evidence="2" id="KW-0813">Transport</keyword>
<comment type="similarity">
    <text evidence="9">Belongs to the monovalent cation:proton antiporter 2 (CPA2) transporter (TC 2.A.37) family. CHX (TC 2.A.37.4) subfamily.</text>
</comment>
<name>A0AAW1M7Y2_SAPOF</name>
<feature type="transmembrane region" description="Helical" evidence="11">
    <location>
        <begin position="283"/>
        <end position="303"/>
    </location>
</feature>
<comment type="subcellular location">
    <subcellularLocation>
        <location evidence="1">Membrane</location>
        <topology evidence="1">Multi-pass membrane protein</topology>
    </subcellularLocation>
</comment>
<dbReference type="Pfam" id="PF00999">
    <property type="entry name" value="Na_H_Exchanger"/>
    <property type="match status" value="1"/>
</dbReference>
<evidence type="ECO:0000256" key="1">
    <source>
        <dbReference type="ARBA" id="ARBA00004141"/>
    </source>
</evidence>
<dbReference type="GO" id="GO:0006813">
    <property type="term" value="P:potassium ion transport"/>
    <property type="evidence" value="ECO:0007669"/>
    <property type="project" value="UniProtKB-KW"/>
</dbReference>
<evidence type="ECO:0000256" key="4">
    <source>
        <dbReference type="ARBA" id="ARBA00022692"/>
    </source>
</evidence>
<protein>
    <recommendedName>
        <fullName evidence="17">Cation/H+ exchanger domain-containing protein</fullName>
    </recommendedName>
</protein>
<gene>
    <name evidence="15" type="ORF">RND81_03G162100</name>
</gene>
<dbReference type="InterPro" id="IPR006153">
    <property type="entry name" value="Cation/H_exchanger_TM"/>
</dbReference>
<dbReference type="InterPro" id="IPR050794">
    <property type="entry name" value="CPA2_transporter"/>
</dbReference>
<dbReference type="PANTHER" id="PTHR32468:SF35">
    <property type="entry name" value="CATION_H+ EXCHANGER DOMAIN-CONTAINING PROTEIN"/>
    <property type="match status" value="1"/>
</dbReference>
<evidence type="ECO:0000256" key="9">
    <source>
        <dbReference type="ARBA" id="ARBA00038341"/>
    </source>
</evidence>
<dbReference type="EMBL" id="JBDFQZ010000003">
    <property type="protein sequence ID" value="KAK9742294.1"/>
    <property type="molecule type" value="Genomic_DNA"/>
</dbReference>
<dbReference type="InterPro" id="IPR057291">
    <property type="entry name" value="CHX17_2nd"/>
</dbReference>
<dbReference type="GO" id="GO:0012505">
    <property type="term" value="C:endomembrane system"/>
    <property type="evidence" value="ECO:0007669"/>
    <property type="project" value="TreeGrafter"/>
</dbReference>
<evidence type="ECO:0000256" key="8">
    <source>
        <dbReference type="ARBA" id="ARBA00023136"/>
    </source>
</evidence>
<evidence type="ECO:0000259" key="12">
    <source>
        <dbReference type="Pfam" id="PF00999"/>
    </source>
</evidence>
<dbReference type="InterPro" id="IPR038770">
    <property type="entry name" value="Na+/solute_symporter_sf"/>
</dbReference>
<feature type="domain" description="Cation/H(+) antiporter C-terminal" evidence="14">
    <location>
        <begin position="643"/>
        <end position="782"/>
    </location>
</feature>
<keyword evidence="7" id="KW-0406">Ion transport</keyword>
<organism evidence="15 16">
    <name type="scientific">Saponaria officinalis</name>
    <name type="common">Common soapwort</name>
    <name type="synonym">Lychnis saponaria</name>
    <dbReference type="NCBI Taxonomy" id="3572"/>
    <lineage>
        <taxon>Eukaryota</taxon>
        <taxon>Viridiplantae</taxon>
        <taxon>Streptophyta</taxon>
        <taxon>Embryophyta</taxon>
        <taxon>Tracheophyta</taxon>
        <taxon>Spermatophyta</taxon>
        <taxon>Magnoliopsida</taxon>
        <taxon>eudicotyledons</taxon>
        <taxon>Gunneridae</taxon>
        <taxon>Pentapetalae</taxon>
        <taxon>Caryophyllales</taxon>
        <taxon>Caryophyllaceae</taxon>
        <taxon>Caryophylleae</taxon>
        <taxon>Saponaria</taxon>
    </lineage>
</organism>
<feature type="transmembrane region" description="Helical" evidence="11">
    <location>
        <begin position="237"/>
        <end position="262"/>
    </location>
</feature>
<evidence type="ECO:0000313" key="16">
    <source>
        <dbReference type="Proteomes" id="UP001443914"/>
    </source>
</evidence>
<feature type="transmembrane region" description="Helical" evidence="11">
    <location>
        <begin position="170"/>
        <end position="190"/>
    </location>
</feature>